<evidence type="ECO:0000256" key="1">
    <source>
        <dbReference type="SAM" id="MobiDB-lite"/>
    </source>
</evidence>
<dbReference type="OrthoDB" id="534013at2759"/>
<keyword evidence="4" id="KW-1185">Reference proteome</keyword>
<reference evidence="3" key="1">
    <citation type="journal article" date="2020" name="bioRxiv">
        <title>Comparative genomics of Chlamydomonas.</title>
        <authorList>
            <person name="Craig R.J."/>
            <person name="Hasan A.R."/>
            <person name="Ness R.W."/>
            <person name="Keightley P.D."/>
        </authorList>
    </citation>
    <scope>NUCLEOTIDE SEQUENCE</scope>
    <source>
        <strain evidence="3">CCAP 11/173</strain>
    </source>
</reference>
<feature type="chain" id="PRO_5032439760" evidence="2">
    <location>
        <begin position="26"/>
        <end position="801"/>
    </location>
</feature>
<evidence type="ECO:0000313" key="4">
    <source>
        <dbReference type="Proteomes" id="UP000613740"/>
    </source>
</evidence>
<proteinExistence type="predicted"/>
<accession>A0A835WFN1</accession>
<dbReference type="AlphaFoldDB" id="A0A835WFN1"/>
<evidence type="ECO:0000256" key="2">
    <source>
        <dbReference type="SAM" id="SignalP"/>
    </source>
</evidence>
<sequence>MGPRSALIWLLFAVVAVGLSGGVLGAKPAGLVQKREKLKGHVNEKLVNDKDGNGKGRGKVKQAKGSKYVARKKALNDYYGKTSKQMKYEQQSRVCSAQAFDSAAANRDNTENTKQACYDTHCPNTKPEDYDKNPCAKDAKACIDEVVVVFGTEAGATDTDTSDCAEFDCRPKCVKQVNALAGKAATYPVDDYNSYDGSTTAGRRLAASRRFSRMMLEASMRGDHNDPDFTPNLDAMPEVLRPVYEKLREQARQRRFLQGASTSTIIDEDDDFDTEQEEGVDIDNDERTNEVLDRIANKFDKKTVDSFCADLDDDDFREAAVNQRKSFMDQEAEQPSPSTLEADDSRRRRSLLNAMIARQLGAKESDVNTAESCVLTSVTTPLDKRKAFTDDTALFCCSVSGTTLSSKNDSVAINCVDAGTGQLASPALSLNVAPAAAGANASCTCKRASKAPPSLLYDLGNRDMEVDCVSPGTGLCNIPNAGYDVPGPKLPHYYALLKRLHTGDGVTRNLVPPEGSDPNWYKRRVSYMDKYEIMKKARLAQYISLTVDTVCAAVKAISVLFVAGFGGVVGTDVHPAEIPCAILILIPDTAMTIYNNLLADIDTQNGVIDATESTLMYQTLHIVGYNQEQGLDHTLEATQAAGDKVATAMGDETTKIKNAITAMGIEVTEKIETENAQTRADLTKFINEVEADILDDIKILTDTVKASQDRVDAEVCNIKTKVSLSQREVDYQRRLLLVPQGKMPGYVGSIKDPNTVAYKQCNSPLGSVNRDGSSPLNTCTQLGATNIASTIGSWGCDIPFA</sequence>
<feature type="signal peptide" evidence="2">
    <location>
        <begin position="1"/>
        <end position="25"/>
    </location>
</feature>
<dbReference type="EMBL" id="JAEHOD010000026">
    <property type="protein sequence ID" value="KAG2446560.1"/>
    <property type="molecule type" value="Genomic_DNA"/>
</dbReference>
<comment type="caution">
    <text evidence="3">The sequence shown here is derived from an EMBL/GenBank/DDBJ whole genome shotgun (WGS) entry which is preliminary data.</text>
</comment>
<feature type="region of interest" description="Disordered" evidence="1">
    <location>
        <begin position="326"/>
        <end position="346"/>
    </location>
</feature>
<keyword evidence="2" id="KW-0732">Signal</keyword>
<name>A0A835WFN1_9CHLO</name>
<protein>
    <submittedName>
        <fullName evidence="3">Uncharacterized protein</fullName>
    </submittedName>
</protein>
<evidence type="ECO:0000313" key="3">
    <source>
        <dbReference type="EMBL" id="KAG2446560.1"/>
    </source>
</evidence>
<gene>
    <name evidence="3" type="ORF">HYH02_008547</name>
</gene>
<dbReference type="Proteomes" id="UP000613740">
    <property type="component" value="Unassembled WGS sequence"/>
</dbReference>
<organism evidence="3 4">
    <name type="scientific">Chlamydomonas schloesseri</name>
    <dbReference type="NCBI Taxonomy" id="2026947"/>
    <lineage>
        <taxon>Eukaryota</taxon>
        <taxon>Viridiplantae</taxon>
        <taxon>Chlorophyta</taxon>
        <taxon>core chlorophytes</taxon>
        <taxon>Chlorophyceae</taxon>
        <taxon>CS clade</taxon>
        <taxon>Chlamydomonadales</taxon>
        <taxon>Chlamydomonadaceae</taxon>
        <taxon>Chlamydomonas</taxon>
    </lineage>
</organism>